<accession>A0A0C1DM77</accession>
<dbReference type="GO" id="GO:0016746">
    <property type="term" value="F:acyltransferase activity"/>
    <property type="evidence" value="ECO:0007669"/>
    <property type="project" value="UniProtKB-KW"/>
</dbReference>
<keyword evidence="5 8" id="KW-1133">Transmembrane helix</keyword>
<dbReference type="OrthoDB" id="9805788at2"/>
<feature type="transmembrane region" description="Helical" evidence="8">
    <location>
        <begin position="250"/>
        <end position="269"/>
    </location>
</feature>
<reference evidence="9 10" key="1">
    <citation type="submission" date="2014-10" db="EMBL/GenBank/DDBJ databases">
        <title>Pedobacter Kyungheensis.</title>
        <authorList>
            <person name="Anderson B.M."/>
            <person name="Newman J.D."/>
        </authorList>
    </citation>
    <scope>NUCLEOTIDE SEQUENCE [LARGE SCALE GENOMIC DNA]</scope>
    <source>
        <strain evidence="9 10">KACC 16221</strain>
    </source>
</reference>
<evidence type="ECO:0000256" key="3">
    <source>
        <dbReference type="ARBA" id="ARBA00022475"/>
    </source>
</evidence>
<evidence type="ECO:0000256" key="5">
    <source>
        <dbReference type="ARBA" id="ARBA00022989"/>
    </source>
</evidence>
<protein>
    <recommendedName>
        <fullName evidence="11">Acyltransferase</fullName>
    </recommendedName>
</protein>
<dbReference type="PIRSF" id="PIRSF500217">
    <property type="entry name" value="AlgI"/>
    <property type="match status" value="1"/>
</dbReference>
<evidence type="ECO:0000256" key="4">
    <source>
        <dbReference type="ARBA" id="ARBA00022692"/>
    </source>
</evidence>
<dbReference type="Proteomes" id="UP000031246">
    <property type="component" value="Unassembled WGS sequence"/>
</dbReference>
<dbReference type="GO" id="GO:0005886">
    <property type="term" value="C:plasma membrane"/>
    <property type="evidence" value="ECO:0007669"/>
    <property type="project" value="UniProtKB-SubCell"/>
</dbReference>
<sequence>MLFNSLTFVFFFVAVFTIYYLPFVKKWQTPFLVIVSTYFYGTAYWKATAILLISILVNAIISYKVSTDKKQNVKAWLFWGIAFNLATLFFFKYIKLFTLTFVDSSLHAQPFFHFLILIPLPIGVSFFTFEGISLLIDSYKQKEVQGIIKNQSFYSHFIRSSLFISFFPHLIAGPILKADQFIPQMGIKYFKNINWEKVFKQLILGYFLKMVVADNLKDITADLIYPFEIYHPITLITLLFGYSIQIFADFAGYSLIALGLARLLGYDLINNFNFPYISKSFSEFWTRWHISLSKWLKEYLYIPLGGNRKGVFRTYFNLFIVMFLGGLWHGATWNFALWGTVHGLALAIERLISNYFKPNNATWYKAFKLLLVFTVVSFAWLFFKLLTINEVLNFYKALSPSYWHGFTLSNREWYVFFYCLPVLFYYIFHLLRNHYALTINKLKPFLYALLLFLILSNAGFSGNFIYFRF</sequence>
<dbReference type="RefSeq" id="WP_039473493.1">
    <property type="nucleotide sequence ID" value="NZ_JSYN01000006.1"/>
</dbReference>
<feature type="transmembrane region" description="Helical" evidence="8">
    <location>
        <begin position="444"/>
        <end position="467"/>
    </location>
</feature>
<organism evidence="9 10">
    <name type="scientific">Pedobacter kyungheensis</name>
    <dbReference type="NCBI Taxonomy" id="1069985"/>
    <lineage>
        <taxon>Bacteria</taxon>
        <taxon>Pseudomonadati</taxon>
        <taxon>Bacteroidota</taxon>
        <taxon>Sphingobacteriia</taxon>
        <taxon>Sphingobacteriales</taxon>
        <taxon>Sphingobacteriaceae</taxon>
        <taxon>Pedobacter</taxon>
    </lineage>
</organism>
<evidence type="ECO:0000256" key="1">
    <source>
        <dbReference type="ARBA" id="ARBA00004651"/>
    </source>
</evidence>
<comment type="similarity">
    <text evidence="2 7">Belongs to the membrane-bound acyltransferase family.</text>
</comment>
<feature type="transmembrane region" description="Helical" evidence="8">
    <location>
        <begin position="75"/>
        <end position="94"/>
    </location>
</feature>
<keyword evidence="7" id="KW-0012">Acyltransferase</keyword>
<dbReference type="InterPro" id="IPR051085">
    <property type="entry name" value="MB_O-acyltransferase"/>
</dbReference>
<dbReference type="InterPro" id="IPR028362">
    <property type="entry name" value="AlgI"/>
</dbReference>
<dbReference type="PANTHER" id="PTHR13285">
    <property type="entry name" value="ACYLTRANSFERASE"/>
    <property type="match status" value="1"/>
</dbReference>
<dbReference type="InterPro" id="IPR024194">
    <property type="entry name" value="Ac/AlaTfrase_AlgI/DltB"/>
</dbReference>
<evidence type="ECO:0000313" key="10">
    <source>
        <dbReference type="Proteomes" id="UP000031246"/>
    </source>
</evidence>
<dbReference type="PIRSF" id="PIRSF016636">
    <property type="entry name" value="AlgI_DltB"/>
    <property type="match status" value="1"/>
</dbReference>
<comment type="subcellular location">
    <subcellularLocation>
        <location evidence="1">Cell membrane</location>
        <topology evidence="1">Multi-pass membrane protein</topology>
    </subcellularLocation>
</comment>
<name>A0A0C1DM77_9SPHI</name>
<keyword evidence="6 7" id="KW-0472">Membrane</keyword>
<feature type="transmembrane region" description="Helical" evidence="8">
    <location>
        <begin position="5"/>
        <end position="23"/>
    </location>
</feature>
<feature type="transmembrane region" description="Helical" evidence="8">
    <location>
        <begin position="364"/>
        <end position="383"/>
    </location>
</feature>
<feature type="transmembrane region" description="Helical" evidence="8">
    <location>
        <begin position="114"/>
        <end position="136"/>
    </location>
</feature>
<evidence type="ECO:0000256" key="7">
    <source>
        <dbReference type="PIRNR" id="PIRNR016636"/>
    </source>
</evidence>
<evidence type="ECO:0000256" key="2">
    <source>
        <dbReference type="ARBA" id="ARBA00010323"/>
    </source>
</evidence>
<gene>
    <name evidence="9" type="ORF">OC25_07125</name>
</gene>
<proteinExistence type="inferred from homology"/>
<keyword evidence="3 7" id="KW-1003">Cell membrane</keyword>
<evidence type="ECO:0008006" key="11">
    <source>
        <dbReference type="Google" id="ProtNLM"/>
    </source>
</evidence>
<feature type="transmembrane region" description="Helical" evidence="8">
    <location>
        <begin position="157"/>
        <end position="178"/>
    </location>
</feature>
<dbReference type="Pfam" id="PF03062">
    <property type="entry name" value="MBOAT"/>
    <property type="match status" value="1"/>
</dbReference>
<evidence type="ECO:0000256" key="6">
    <source>
        <dbReference type="ARBA" id="ARBA00023136"/>
    </source>
</evidence>
<dbReference type="PANTHER" id="PTHR13285:SF18">
    <property type="entry name" value="PROTEIN-CYSTEINE N-PALMITOYLTRANSFERASE RASP"/>
    <property type="match status" value="1"/>
</dbReference>
<evidence type="ECO:0000313" key="9">
    <source>
        <dbReference type="EMBL" id="KIA95105.1"/>
    </source>
</evidence>
<keyword evidence="7" id="KW-0808">Transferase</keyword>
<dbReference type="EMBL" id="JSYN01000006">
    <property type="protein sequence ID" value="KIA95105.1"/>
    <property type="molecule type" value="Genomic_DNA"/>
</dbReference>
<feature type="transmembrane region" description="Helical" evidence="8">
    <location>
        <begin position="43"/>
        <end position="63"/>
    </location>
</feature>
<comment type="caution">
    <text evidence="9">The sequence shown here is derived from an EMBL/GenBank/DDBJ whole genome shotgun (WGS) entry which is preliminary data.</text>
</comment>
<feature type="transmembrane region" description="Helical" evidence="8">
    <location>
        <begin position="413"/>
        <end position="432"/>
    </location>
</feature>
<evidence type="ECO:0000256" key="8">
    <source>
        <dbReference type="SAM" id="Phobius"/>
    </source>
</evidence>
<dbReference type="InterPro" id="IPR004299">
    <property type="entry name" value="MBOAT_fam"/>
</dbReference>
<dbReference type="GO" id="GO:0042121">
    <property type="term" value="P:alginic acid biosynthetic process"/>
    <property type="evidence" value="ECO:0007669"/>
    <property type="project" value="InterPro"/>
</dbReference>
<feature type="transmembrane region" description="Helical" evidence="8">
    <location>
        <begin position="310"/>
        <end position="329"/>
    </location>
</feature>
<keyword evidence="10" id="KW-1185">Reference proteome</keyword>
<keyword evidence="4 8" id="KW-0812">Transmembrane</keyword>
<dbReference type="AlphaFoldDB" id="A0A0C1DM77"/>